<name>A0A183L693_9TREM</name>
<gene>
    <name evidence="2" type="ORF">SCUD_LOCUS22861</name>
</gene>
<dbReference type="GO" id="GO:0005524">
    <property type="term" value="F:ATP binding"/>
    <property type="evidence" value="ECO:0007669"/>
    <property type="project" value="InterPro"/>
</dbReference>
<evidence type="ECO:0000313" key="4">
    <source>
        <dbReference type="WBParaSite" id="SCUD_0002286401-mRNA-1"/>
    </source>
</evidence>
<dbReference type="Gene3D" id="1.10.510.10">
    <property type="entry name" value="Transferase(Phosphotransferase) domain 1"/>
    <property type="match status" value="1"/>
</dbReference>
<feature type="domain" description="Protein kinase" evidence="1">
    <location>
        <begin position="1"/>
        <end position="73"/>
    </location>
</feature>
<dbReference type="EMBL" id="UZAK01051012">
    <property type="protein sequence ID" value="VDP80535.1"/>
    <property type="molecule type" value="Genomic_DNA"/>
</dbReference>
<keyword evidence="3" id="KW-1185">Reference proteome</keyword>
<dbReference type="InterPro" id="IPR000719">
    <property type="entry name" value="Prot_kinase_dom"/>
</dbReference>
<organism evidence="4">
    <name type="scientific">Schistosoma curassoni</name>
    <dbReference type="NCBI Taxonomy" id="6186"/>
    <lineage>
        <taxon>Eukaryota</taxon>
        <taxon>Metazoa</taxon>
        <taxon>Spiralia</taxon>
        <taxon>Lophotrochozoa</taxon>
        <taxon>Platyhelminthes</taxon>
        <taxon>Trematoda</taxon>
        <taxon>Digenea</taxon>
        <taxon>Strigeidida</taxon>
        <taxon>Schistosomatoidea</taxon>
        <taxon>Schistosomatidae</taxon>
        <taxon>Schistosoma</taxon>
    </lineage>
</organism>
<accession>A0A183L693</accession>
<sequence>MEYLKGGELLDKIFREKFLSEREASNITYVIANTLSYLHSNMVSWRIFFKKKFNFQIKLFFDLFFDFLYKYFV</sequence>
<reference evidence="4" key="1">
    <citation type="submission" date="2016-06" db="UniProtKB">
        <authorList>
            <consortium name="WormBaseParasite"/>
        </authorList>
    </citation>
    <scope>IDENTIFICATION</scope>
</reference>
<dbReference type="STRING" id="6186.A0A183L693"/>
<dbReference type="PROSITE" id="PS50011">
    <property type="entry name" value="PROTEIN_KINASE_DOM"/>
    <property type="match status" value="1"/>
</dbReference>
<evidence type="ECO:0000259" key="1">
    <source>
        <dbReference type="PROSITE" id="PS50011"/>
    </source>
</evidence>
<dbReference type="GO" id="GO:0004672">
    <property type="term" value="F:protein kinase activity"/>
    <property type="evidence" value="ECO:0007669"/>
    <property type="project" value="InterPro"/>
</dbReference>
<dbReference type="WBParaSite" id="SCUD_0002286401-mRNA-1">
    <property type="protein sequence ID" value="SCUD_0002286401-mRNA-1"/>
    <property type="gene ID" value="SCUD_0002286401"/>
</dbReference>
<dbReference type="InterPro" id="IPR011009">
    <property type="entry name" value="Kinase-like_dom_sf"/>
</dbReference>
<evidence type="ECO:0000313" key="2">
    <source>
        <dbReference type="EMBL" id="VDP80535.1"/>
    </source>
</evidence>
<dbReference type="AlphaFoldDB" id="A0A183L693"/>
<reference evidence="2 3" key="2">
    <citation type="submission" date="2018-11" db="EMBL/GenBank/DDBJ databases">
        <authorList>
            <consortium name="Pathogen Informatics"/>
        </authorList>
    </citation>
    <scope>NUCLEOTIDE SEQUENCE [LARGE SCALE GENOMIC DNA]</scope>
    <source>
        <strain evidence="2">Dakar</strain>
        <strain evidence="3">Dakar, Senegal</strain>
    </source>
</reference>
<dbReference type="SUPFAM" id="SSF56112">
    <property type="entry name" value="Protein kinase-like (PK-like)"/>
    <property type="match status" value="1"/>
</dbReference>
<evidence type="ECO:0000313" key="3">
    <source>
        <dbReference type="Proteomes" id="UP000279833"/>
    </source>
</evidence>
<proteinExistence type="predicted"/>
<protein>
    <submittedName>
        <fullName evidence="4">Protein kinase domain-containing protein</fullName>
    </submittedName>
</protein>
<dbReference type="Proteomes" id="UP000279833">
    <property type="component" value="Unassembled WGS sequence"/>
</dbReference>